<evidence type="ECO:0000313" key="19">
    <source>
        <dbReference type="EMBL" id="KUK46304.1"/>
    </source>
</evidence>
<dbReference type="Pfam" id="PF13491">
    <property type="entry name" value="FtsK_4TM"/>
    <property type="match status" value="1"/>
</dbReference>
<feature type="transmembrane region" description="Helical" evidence="17">
    <location>
        <begin position="41"/>
        <end position="63"/>
    </location>
</feature>
<evidence type="ECO:0000256" key="1">
    <source>
        <dbReference type="ARBA" id="ARBA00004651"/>
    </source>
</evidence>
<dbReference type="InterPro" id="IPR036390">
    <property type="entry name" value="WH_DNA-bd_sf"/>
</dbReference>
<evidence type="ECO:0000256" key="6">
    <source>
        <dbReference type="ARBA" id="ARBA00022741"/>
    </source>
</evidence>
<evidence type="ECO:0000256" key="15">
    <source>
        <dbReference type="PROSITE-ProRule" id="PRU00289"/>
    </source>
</evidence>
<dbReference type="InterPro" id="IPR027417">
    <property type="entry name" value="P-loop_NTPase"/>
</dbReference>
<comment type="subunit">
    <text evidence="14">Homohexamer. Forms a ring that surrounds DNA.</text>
</comment>
<dbReference type="InterPro" id="IPR002543">
    <property type="entry name" value="FtsK_dom"/>
</dbReference>
<keyword evidence="4" id="KW-0132">Cell division</keyword>
<keyword evidence="3" id="KW-1003">Cell membrane</keyword>
<dbReference type="GO" id="GO:0003677">
    <property type="term" value="F:DNA binding"/>
    <property type="evidence" value="ECO:0007669"/>
    <property type="project" value="UniProtKB-KW"/>
</dbReference>
<feature type="region of interest" description="Disordered" evidence="16">
    <location>
        <begin position="212"/>
        <end position="231"/>
    </location>
</feature>
<evidence type="ECO:0000256" key="2">
    <source>
        <dbReference type="ARBA" id="ARBA00006474"/>
    </source>
</evidence>
<dbReference type="SUPFAM" id="SSF52540">
    <property type="entry name" value="P-loop containing nucleoside triphosphate hydrolases"/>
    <property type="match status" value="1"/>
</dbReference>
<dbReference type="GO" id="GO:0005524">
    <property type="term" value="F:ATP binding"/>
    <property type="evidence" value="ECO:0007669"/>
    <property type="project" value="UniProtKB-UniRule"/>
</dbReference>
<evidence type="ECO:0000256" key="10">
    <source>
        <dbReference type="ARBA" id="ARBA00023125"/>
    </source>
</evidence>
<dbReference type="InterPro" id="IPR050206">
    <property type="entry name" value="FtsK/SpoIIIE/SftA"/>
</dbReference>
<dbReference type="Proteomes" id="UP000064249">
    <property type="component" value="Unassembled WGS sequence"/>
</dbReference>
<keyword evidence="12" id="KW-0131">Cell cycle</keyword>
<dbReference type="PATRIC" id="fig|167964.4.peg.550"/>
<keyword evidence="6 15" id="KW-0547">Nucleotide-binding</keyword>
<evidence type="ECO:0000256" key="4">
    <source>
        <dbReference type="ARBA" id="ARBA00022618"/>
    </source>
</evidence>
<dbReference type="EMBL" id="LGFU01000041">
    <property type="protein sequence ID" value="KUK46304.1"/>
    <property type="molecule type" value="Genomic_DNA"/>
</dbReference>
<feature type="transmembrane region" description="Helical" evidence="17">
    <location>
        <begin position="166"/>
        <end position="187"/>
    </location>
</feature>
<dbReference type="InterPro" id="IPR018541">
    <property type="entry name" value="Ftsk_gamma"/>
</dbReference>
<dbReference type="InterPro" id="IPR003593">
    <property type="entry name" value="AAA+_ATPase"/>
</dbReference>
<feature type="region of interest" description="Disordered" evidence="16">
    <location>
        <begin position="248"/>
        <end position="278"/>
    </location>
</feature>
<evidence type="ECO:0000256" key="12">
    <source>
        <dbReference type="ARBA" id="ARBA00023306"/>
    </source>
</evidence>
<protein>
    <submittedName>
        <fullName evidence="19">' ftsK</fullName>
    </submittedName>
</protein>
<keyword evidence="7" id="KW-0159">Chromosome partition</keyword>
<feature type="compositionally biased region" description="Basic and acidic residues" evidence="16">
    <location>
        <begin position="256"/>
        <end position="265"/>
    </location>
</feature>
<evidence type="ECO:0000256" key="8">
    <source>
        <dbReference type="ARBA" id="ARBA00022840"/>
    </source>
</evidence>
<reference evidence="19 20" key="1">
    <citation type="journal article" date="2015" name="MBio">
        <title>Genome-Resolved Metagenomic Analysis Reveals Roles for Candidate Phyla and Other Microbial Community Members in Biogeochemical Transformations in Oil Reservoirs.</title>
        <authorList>
            <person name="Hu P."/>
            <person name="Tom L."/>
            <person name="Singh A."/>
            <person name="Thomas B.C."/>
            <person name="Baker B.J."/>
            <person name="Piceno Y.M."/>
            <person name="Andersen G.L."/>
            <person name="Banfield J.F."/>
        </authorList>
    </citation>
    <scope>NUCLEOTIDE SEQUENCE [LARGE SCALE GENOMIC DNA]</scope>
    <source>
        <strain evidence="19">46_16</strain>
    </source>
</reference>
<keyword evidence="11 17" id="KW-0472">Membrane</keyword>
<dbReference type="Pfam" id="PF09397">
    <property type="entry name" value="FtsK_gamma"/>
    <property type="match status" value="1"/>
</dbReference>
<organism evidence="19 20">
    <name type="scientific">Anaerolinea thermophila</name>
    <dbReference type="NCBI Taxonomy" id="167964"/>
    <lineage>
        <taxon>Bacteria</taxon>
        <taxon>Bacillati</taxon>
        <taxon>Chloroflexota</taxon>
        <taxon>Anaerolineae</taxon>
        <taxon>Anaerolineales</taxon>
        <taxon>Anaerolineaceae</taxon>
        <taxon>Anaerolinea</taxon>
    </lineage>
</organism>
<evidence type="ECO:0000256" key="13">
    <source>
        <dbReference type="ARBA" id="ARBA00024986"/>
    </source>
</evidence>
<comment type="function">
    <text evidence="13">Essential cell division protein that coordinates cell division and chromosome segregation. The N-terminus is involved in assembly of the cell-division machinery. The C-terminus functions as a DNA motor that moves dsDNA in an ATP-dependent manner towards the dif recombination site, which is located within the replication terminus region. Required for activation of the Xer recombinase, allowing activation of chromosome unlinking by recombination.</text>
</comment>
<dbReference type="InterPro" id="IPR025199">
    <property type="entry name" value="FtsK_4TM"/>
</dbReference>
<keyword evidence="5 17" id="KW-0812">Transmembrane</keyword>
<evidence type="ECO:0000256" key="17">
    <source>
        <dbReference type="SAM" id="Phobius"/>
    </source>
</evidence>
<dbReference type="PROSITE" id="PS50901">
    <property type="entry name" value="FTSK"/>
    <property type="match status" value="1"/>
</dbReference>
<feature type="binding site" evidence="15">
    <location>
        <begin position="425"/>
        <end position="432"/>
    </location>
    <ligand>
        <name>ATP</name>
        <dbReference type="ChEBI" id="CHEBI:30616"/>
    </ligand>
</feature>
<dbReference type="GO" id="GO:0005886">
    <property type="term" value="C:plasma membrane"/>
    <property type="evidence" value="ECO:0007669"/>
    <property type="project" value="UniProtKB-SubCell"/>
</dbReference>
<feature type="region of interest" description="Disordered" evidence="16">
    <location>
        <begin position="1"/>
        <end position="21"/>
    </location>
</feature>
<dbReference type="Gene3D" id="3.40.50.300">
    <property type="entry name" value="P-loop containing nucleotide triphosphate hydrolases"/>
    <property type="match status" value="1"/>
</dbReference>
<dbReference type="GO" id="GO:0007059">
    <property type="term" value="P:chromosome segregation"/>
    <property type="evidence" value="ECO:0007669"/>
    <property type="project" value="UniProtKB-KW"/>
</dbReference>
<dbReference type="Gene3D" id="3.30.980.40">
    <property type="match status" value="1"/>
</dbReference>
<dbReference type="Gene3D" id="1.10.10.10">
    <property type="entry name" value="Winged helix-like DNA-binding domain superfamily/Winged helix DNA-binding domain"/>
    <property type="match status" value="1"/>
</dbReference>
<evidence type="ECO:0000259" key="18">
    <source>
        <dbReference type="PROSITE" id="PS50901"/>
    </source>
</evidence>
<evidence type="ECO:0000256" key="9">
    <source>
        <dbReference type="ARBA" id="ARBA00022989"/>
    </source>
</evidence>
<dbReference type="SUPFAM" id="SSF46785">
    <property type="entry name" value="Winged helix' DNA-binding domain"/>
    <property type="match status" value="1"/>
</dbReference>
<evidence type="ECO:0000256" key="11">
    <source>
        <dbReference type="ARBA" id="ARBA00023136"/>
    </source>
</evidence>
<keyword evidence="8 15" id="KW-0067">ATP-binding</keyword>
<dbReference type="InterPro" id="IPR041027">
    <property type="entry name" value="FtsK_alpha"/>
</dbReference>
<keyword evidence="9 17" id="KW-1133">Transmembrane helix</keyword>
<dbReference type="SMART" id="SM00843">
    <property type="entry name" value="Ftsk_gamma"/>
    <property type="match status" value="1"/>
</dbReference>
<comment type="subcellular location">
    <subcellularLocation>
        <location evidence="1">Cell membrane</location>
        <topology evidence="1">Multi-pass membrane protein</topology>
    </subcellularLocation>
</comment>
<dbReference type="GO" id="GO:0051301">
    <property type="term" value="P:cell division"/>
    <property type="evidence" value="ECO:0007669"/>
    <property type="project" value="UniProtKB-KW"/>
</dbReference>
<dbReference type="Pfam" id="PF01580">
    <property type="entry name" value="FtsK_SpoIIIE"/>
    <property type="match status" value="1"/>
</dbReference>
<sequence>MTSRKSNSTKKTDSPKQKGLFDQNKSFLSRGINKLKGFSRYFWDFTGVIAVALGLILFLSFVGVTSGAFISPLTAFFSLWFGWGRYLIALILVYVGIRVLRWHKHPPTKLPIGKIVAIEIAFFLSLGLASIIYGGSPSEAEVGLDPGGIIGWGIAEIFRNLAGPTFGFVIILILLLIVVFSALQLFYRLEKFVDKQMGKFVLQPAKAAVSSNDEKPSVLTEDEVEDEEKLGHPRKSVWLPPEFRKTFDTPTLADEQPNRPVERSPELPPLDLLSRGDTYKPDKRTINMTAGLIEKTLDEFGIPAKVVGFRTGPTVTQFAVEPGYIDKSDDDRQKIRVSQISSLQRDLALALSAERLRIEAPVPGKSYVGIEIPNANSASVQLRPLIESEAFQRVNSPLALTLGRDVSGRPVVADLATMPHLLIAGTTGSGKSVCITALTACLVMNNTPEELKLAMIDPKRVELMRFNGLPHLMGNVETEIERILGVLRWATTEMDYRYKLLEKARARNIDSYNHKMERQNKAKLPKIVILIDELADLMISAPDQTEHAVIRLAQKARAIGIHLILATQRPSTDVVTGLIKANFPTRISFTVASSIDSRVILDTSGAETLLGKGDMLFLHPEIGLPMRAQGAIVSDNELNKIIRWWKKQEKSDVKIEEKPAQARYDDTEAPPWEEKIGKEDENDEDELLIKEAIALIKAEGHASASYFQRQLRIGYPRAARLVDQLEEMGVIGSSQGGGREREILINTNNDRNDD</sequence>
<dbReference type="InterPro" id="IPR036388">
    <property type="entry name" value="WH-like_DNA-bd_sf"/>
</dbReference>
<keyword evidence="10" id="KW-0238">DNA-binding</keyword>
<dbReference type="PANTHER" id="PTHR22683">
    <property type="entry name" value="SPORULATION PROTEIN RELATED"/>
    <property type="match status" value="1"/>
</dbReference>
<feature type="transmembrane region" description="Helical" evidence="17">
    <location>
        <begin position="83"/>
        <end position="100"/>
    </location>
</feature>
<dbReference type="PANTHER" id="PTHR22683:SF41">
    <property type="entry name" value="DNA TRANSLOCASE FTSK"/>
    <property type="match status" value="1"/>
</dbReference>
<name>A0A101FXQ4_9CHLR</name>
<gene>
    <name evidence="19" type="ORF">XD73_0817</name>
</gene>
<evidence type="ECO:0000256" key="7">
    <source>
        <dbReference type="ARBA" id="ARBA00022829"/>
    </source>
</evidence>
<dbReference type="Pfam" id="PF17854">
    <property type="entry name" value="FtsK_alpha"/>
    <property type="match status" value="1"/>
</dbReference>
<evidence type="ECO:0000256" key="5">
    <source>
        <dbReference type="ARBA" id="ARBA00022692"/>
    </source>
</evidence>
<evidence type="ECO:0000256" key="16">
    <source>
        <dbReference type="SAM" id="MobiDB-lite"/>
    </source>
</evidence>
<comment type="caution">
    <text evidence="19">The sequence shown here is derived from an EMBL/GenBank/DDBJ whole genome shotgun (WGS) entry which is preliminary data.</text>
</comment>
<dbReference type="SMART" id="SM00382">
    <property type="entry name" value="AAA"/>
    <property type="match status" value="1"/>
</dbReference>
<evidence type="ECO:0000256" key="3">
    <source>
        <dbReference type="ARBA" id="ARBA00022475"/>
    </source>
</evidence>
<accession>A0A101FXQ4</accession>
<comment type="similarity">
    <text evidence="2">Belongs to the FtsK/SpoIIIE/SftA family.</text>
</comment>
<evidence type="ECO:0000313" key="20">
    <source>
        <dbReference type="Proteomes" id="UP000064249"/>
    </source>
</evidence>
<feature type="transmembrane region" description="Helical" evidence="17">
    <location>
        <begin position="112"/>
        <end position="133"/>
    </location>
</feature>
<feature type="domain" description="FtsK" evidence="18">
    <location>
        <begin position="408"/>
        <end position="598"/>
    </location>
</feature>
<proteinExistence type="inferred from homology"/>
<evidence type="ECO:0000256" key="14">
    <source>
        <dbReference type="ARBA" id="ARBA00025923"/>
    </source>
</evidence>
<dbReference type="AlphaFoldDB" id="A0A101FXQ4"/>